<keyword evidence="7 8" id="KW-0472">Membrane</keyword>
<dbReference type="SUPFAM" id="SSF52540">
    <property type="entry name" value="P-loop containing nucleoside triphosphate hydrolases"/>
    <property type="match status" value="1"/>
</dbReference>
<dbReference type="InterPro" id="IPR003439">
    <property type="entry name" value="ABC_transporter-like_ATP-bd"/>
</dbReference>
<organism evidence="11 12">
    <name type="scientific">Enterococcus gallinarum</name>
    <dbReference type="NCBI Taxonomy" id="1353"/>
    <lineage>
        <taxon>Bacteria</taxon>
        <taxon>Bacillati</taxon>
        <taxon>Bacillota</taxon>
        <taxon>Bacilli</taxon>
        <taxon>Lactobacillales</taxon>
        <taxon>Enterococcaceae</taxon>
        <taxon>Enterococcus</taxon>
    </lineage>
</organism>
<evidence type="ECO:0000256" key="4">
    <source>
        <dbReference type="ARBA" id="ARBA00022741"/>
    </source>
</evidence>
<evidence type="ECO:0000256" key="5">
    <source>
        <dbReference type="ARBA" id="ARBA00022840"/>
    </source>
</evidence>
<dbReference type="PROSITE" id="PS50929">
    <property type="entry name" value="ABC_TM1F"/>
    <property type="match status" value="1"/>
</dbReference>
<dbReference type="PROSITE" id="PS00211">
    <property type="entry name" value="ABC_TRANSPORTER_1"/>
    <property type="match status" value="1"/>
</dbReference>
<accession>A0A376H4S9</accession>
<keyword evidence="11" id="KW-0378">Hydrolase</keyword>
<dbReference type="GO" id="GO:0005886">
    <property type="term" value="C:plasma membrane"/>
    <property type="evidence" value="ECO:0007669"/>
    <property type="project" value="UniProtKB-SubCell"/>
</dbReference>
<dbReference type="CDD" id="cd18547">
    <property type="entry name" value="ABC_6TM_Tm288_like"/>
    <property type="match status" value="1"/>
</dbReference>
<dbReference type="GO" id="GO:0015421">
    <property type="term" value="F:ABC-type oligopeptide transporter activity"/>
    <property type="evidence" value="ECO:0007669"/>
    <property type="project" value="TreeGrafter"/>
</dbReference>
<dbReference type="GO" id="GO:0005524">
    <property type="term" value="F:ATP binding"/>
    <property type="evidence" value="ECO:0007669"/>
    <property type="project" value="UniProtKB-KW"/>
</dbReference>
<dbReference type="InterPro" id="IPR017871">
    <property type="entry name" value="ABC_transporter-like_CS"/>
</dbReference>
<dbReference type="FunFam" id="3.40.50.300:FF:000287">
    <property type="entry name" value="Multidrug ABC transporter ATP-binding protein"/>
    <property type="match status" value="1"/>
</dbReference>
<keyword evidence="5 11" id="KW-0067">ATP-binding</keyword>
<name>A0A376H4S9_ENTGA</name>
<dbReference type="Pfam" id="PF00005">
    <property type="entry name" value="ABC_tran"/>
    <property type="match status" value="1"/>
</dbReference>
<evidence type="ECO:0000259" key="9">
    <source>
        <dbReference type="PROSITE" id="PS50893"/>
    </source>
</evidence>
<dbReference type="EMBL" id="UFYW01000001">
    <property type="protein sequence ID" value="STD84942.1"/>
    <property type="molecule type" value="Genomic_DNA"/>
</dbReference>
<feature type="transmembrane region" description="Helical" evidence="8">
    <location>
        <begin position="75"/>
        <end position="96"/>
    </location>
</feature>
<keyword evidence="4" id="KW-0547">Nucleotide-binding</keyword>
<dbReference type="Proteomes" id="UP000254807">
    <property type="component" value="Unassembled WGS sequence"/>
</dbReference>
<dbReference type="Pfam" id="PF00664">
    <property type="entry name" value="ABC_membrane"/>
    <property type="match status" value="1"/>
</dbReference>
<evidence type="ECO:0000256" key="6">
    <source>
        <dbReference type="ARBA" id="ARBA00022989"/>
    </source>
</evidence>
<evidence type="ECO:0000259" key="10">
    <source>
        <dbReference type="PROSITE" id="PS50929"/>
    </source>
</evidence>
<feature type="transmembrane region" description="Helical" evidence="8">
    <location>
        <begin position="181"/>
        <end position="198"/>
    </location>
</feature>
<feature type="transmembrane region" description="Helical" evidence="8">
    <location>
        <begin position="30"/>
        <end position="55"/>
    </location>
</feature>
<evidence type="ECO:0000256" key="8">
    <source>
        <dbReference type="SAM" id="Phobius"/>
    </source>
</evidence>
<dbReference type="PANTHER" id="PTHR43394">
    <property type="entry name" value="ATP-DEPENDENT PERMEASE MDL1, MITOCHONDRIAL"/>
    <property type="match status" value="1"/>
</dbReference>
<evidence type="ECO:0000256" key="3">
    <source>
        <dbReference type="ARBA" id="ARBA00022692"/>
    </source>
</evidence>
<dbReference type="AlphaFoldDB" id="A0A376H4S9"/>
<feature type="domain" description="ABC transmembrane type-1" evidence="10">
    <location>
        <begin position="32"/>
        <end position="322"/>
    </location>
</feature>
<dbReference type="EC" id="3.6.3.-" evidence="11"/>
<evidence type="ECO:0000313" key="12">
    <source>
        <dbReference type="Proteomes" id="UP000254807"/>
    </source>
</evidence>
<evidence type="ECO:0000256" key="7">
    <source>
        <dbReference type="ARBA" id="ARBA00023136"/>
    </source>
</evidence>
<keyword evidence="3 8" id="KW-0812">Transmembrane</keyword>
<keyword evidence="2" id="KW-0813">Transport</keyword>
<evidence type="ECO:0000256" key="2">
    <source>
        <dbReference type="ARBA" id="ARBA00022448"/>
    </source>
</evidence>
<sequence length="594" mass="66445">MNKKITDAPKNLKHTSMRLLHLLFQQKSRFGLILISALCYATLMTIAPLLLGQGLDNLITLLQQGGWQPSEFLQVIKWPLLLLGISWLMISLFSFLQEYTMASVSETLTLTLRKELTHKFNRLPVRFYDTHQTGDILSRAILDLDKVSEVLQVGLMQLITATLSILFGLGVMFWLSPLLTVGIIIILLISAFATHRLAQRNLVYFSENQTTLGAVGSRAEEFYTAHLLIKSYNQQSAVASEMHELSEKQFHAFRKAQFASYAINPFIRFINQIGFVVSAVIGGMMVINGQLSIGLIQAYLQYTNQVSEPITQASYIINTLQSALASLERIFEILDYPEEKETQHPLAVPEELSGRIDFEDVSFGYSPDKLLMQHVNLQVAPRQTVAIVGPTGAGKTTLINLLMRFYPLNGGKIRIDRYDMTDFSATDIRKKFGMVLQDTWLFEGTIAENIAYGKEDATKEAIIAAAKAAQCDHFIRTLPKGYETIIGSETELSQGQQQLLTIARAILADPAILILDEATSSVDTRTEQMIQTAMDTLTKDRTSFVIAHRLSTIKNADLILVMEAGQIIEQGNHEELLAKPSLYAQLYNSQFASH</sequence>
<feature type="transmembrane region" description="Helical" evidence="8">
    <location>
        <begin position="155"/>
        <end position="175"/>
    </location>
</feature>
<protein>
    <submittedName>
        <fullName evidence="11">ABC transporter ATP-binding protein/permease</fullName>
        <ecNumber evidence="11">3.6.3.-</ecNumber>
    </submittedName>
</protein>
<comment type="subcellular location">
    <subcellularLocation>
        <location evidence="1">Cell membrane</location>
        <topology evidence="1">Multi-pass membrane protein</topology>
    </subcellularLocation>
</comment>
<proteinExistence type="predicted"/>
<dbReference type="SMART" id="SM00382">
    <property type="entry name" value="AAA"/>
    <property type="match status" value="1"/>
</dbReference>
<gene>
    <name evidence="11" type="primary">msbA_4</name>
    <name evidence="11" type="ORF">NCTC12360_03490</name>
</gene>
<dbReference type="PANTHER" id="PTHR43394:SF1">
    <property type="entry name" value="ATP-BINDING CASSETTE SUB-FAMILY B MEMBER 10, MITOCHONDRIAL"/>
    <property type="match status" value="1"/>
</dbReference>
<dbReference type="PROSITE" id="PS50893">
    <property type="entry name" value="ABC_TRANSPORTER_2"/>
    <property type="match status" value="1"/>
</dbReference>
<feature type="transmembrane region" description="Helical" evidence="8">
    <location>
        <begin position="273"/>
        <end position="300"/>
    </location>
</feature>
<dbReference type="InterPro" id="IPR039421">
    <property type="entry name" value="Type_1_exporter"/>
</dbReference>
<evidence type="ECO:0000313" key="11">
    <source>
        <dbReference type="EMBL" id="STD84942.1"/>
    </source>
</evidence>
<reference evidence="11 12" key="1">
    <citation type="submission" date="2018-06" db="EMBL/GenBank/DDBJ databases">
        <authorList>
            <consortium name="Pathogen Informatics"/>
            <person name="Doyle S."/>
        </authorList>
    </citation>
    <scope>NUCLEOTIDE SEQUENCE [LARGE SCALE GENOMIC DNA]</scope>
    <source>
        <strain evidence="11 12">NCTC12360</strain>
    </source>
</reference>
<dbReference type="RefSeq" id="WP_060814470.1">
    <property type="nucleotide sequence ID" value="NZ_JBHULA010000047.1"/>
</dbReference>
<dbReference type="SUPFAM" id="SSF90123">
    <property type="entry name" value="ABC transporter transmembrane region"/>
    <property type="match status" value="1"/>
</dbReference>
<keyword evidence="12" id="KW-1185">Reference proteome</keyword>
<evidence type="ECO:0000256" key="1">
    <source>
        <dbReference type="ARBA" id="ARBA00004651"/>
    </source>
</evidence>
<dbReference type="Gene3D" id="1.20.1560.10">
    <property type="entry name" value="ABC transporter type 1, transmembrane domain"/>
    <property type="match status" value="1"/>
</dbReference>
<dbReference type="Gene3D" id="3.40.50.300">
    <property type="entry name" value="P-loop containing nucleotide triphosphate hydrolases"/>
    <property type="match status" value="1"/>
</dbReference>
<feature type="domain" description="ABC transporter" evidence="9">
    <location>
        <begin position="356"/>
        <end position="589"/>
    </location>
</feature>
<dbReference type="InterPro" id="IPR011527">
    <property type="entry name" value="ABC1_TM_dom"/>
</dbReference>
<dbReference type="InterPro" id="IPR036640">
    <property type="entry name" value="ABC1_TM_sf"/>
</dbReference>
<dbReference type="InterPro" id="IPR003593">
    <property type="entry name" value="AAA+_ATPase"/>
</dbReference>
<dbReference type="InterPro" id="IPR027417">
    <property type="entry name" value="P-loop_NTPase"/>
</dbReference>
<dbReference type="OrthoDB" id="9770415at2"/>
<keyword evidence="6 8" id="KW-1133">Transmembrane helix</keyword>
<dbReference type="GO" id="GO:0016887">
    <property type="term" value="F:ATP hydrolysis activity"/>
    <property type="evidence" value="ECO:0007669"/>
    <property type="project" value="InterPro"/>
</dbReference>